<proteinExistence type="predicted"/>
<dbReference type="Proteomes" id="UP000683925">
    <property type="component" value="Unassembled WGS sequence"/>
</dbReference>
<dbReference type="OMA" id="CQNIWIM"/>
<evidence type="ECO:0000313" key="1">
    <source>
        <dbReference type="EMBL" id="CAD8137227.1"/>
    </source>
</evidence>
<dbReference type="OrthoDB" id="306947at2759"/>
<keyword evidence="2" id="KW-1185">Reference proteome</keyword>
<sequence>MFRLAFSYMHYNTKLIELLEEYVPNCFFAISLNQHNNSFQLEFLNQQAKTQLNIEDTKSMIDILRNTYVVNKAQVPTQVDLCQIPIHKSGDISIKKAAVKRQTLEEYSFYKVKQNLSMNQGDIQIIEQLDGIYFDNQKQKNHILNIDVKQMNYGKNYLLFVINQEKPQQMMTKSEEQIKYLNKIILYVANQLSASLSHLSNAILTLNYSTIDNEKLQYIKCQNIWIMNQFQNFYYFVNACKINNDIVSYKIVNLKQFISNLETYFSFMSNYQNKKFITQFNLEDCNIKINSQFLSQIVVNIFEQCLTQADVNTTITLNISTESNLNPLRWENNNLQEKNSIQEFEFIKRVVMDSEESPMKTDNQKLIKFEFTFLTEKYIELQPTQQLNLNPQTFEEFQSNNNQEFLLIYPITNFLLKKIGPYNFVQQFQNAYYENTSTKQALNLFPSMMDLFQGQNVYQNRLSFYIYSDQTLLTQSFIKFVQQKSFLDS</sequence>
<accession>A0A8S1SCM5</accession>
<reference evidence="1" key="1">
    <citation type="submission" date="2021-01" db="EMBL/GenBank/DDBJ databases">
        <authorList>
            <consortium name="Genoscope - CEA"/>
            <person name="William W."/>
        </authorList>
    </citation>
    <scope>NUCLEOTIDE SEQUENCE</scope>
</reference>
<gene>
    <name evidence="1" type="ORF">POCTA_138.1.T0080261</name>
</gene>
<protein>
    <submittedName>
        <fullName evidence="1">Uncharacterized protein</fullName>
    </submittedName>
</protein>
<comment type="caution">
    <text evidence="1">The sequence shown here is derived from an EMBL/GenBank/DDBJ whole genome shotgun (WGS) entry which is preliminary data.</text>
</comment>
<evidence type="ECO:0000313" key="2">
    <source>
        <dbReference type="Proteomes" id="UP000683925"/>
    </source>
</evidence>
<name>A0A8S1SCM5_PAROT</name>
<dbReference type="AlphaFoldDB" id="A0A8S1SCM5"/>
<dbReference type="EMBL" id="CAJJDP010000007">
    <property type="protein sequence ID" value="CAD8137227.1"/>
    <property type="molecule type" value="Genomic_DNA"/>
</dbReference>
<organism evidence="1 2">
    <name type="scientific">Paramecium octaurelia</name>
    <dbReference type="NCBI Taxonomy" id="43137"/>
    <lineage>
        <taxon>Eukaryota</taxon>
        <taxon>Sar</taxon>
        <taxon>Alveolata</taxon>
        <taxon>Ciliophora</taxon>
        <taxon>Intramacronucleata</taxon>
        <taxon>Oligohymenophorea</taxon>
        <taxon>Peniculida</taxon>
        <taxon>Parameciidae</taxon>
        <taxon>Paramecium</taxon>
    </lineage>
</organism>